<proteinExistence type="predicted"/>
<comment type="caution">
    <text evidence="1">The sequence shown here is derived from an EMBL/GenBank/DDBJ whole genome shotgun (WGS) entry which is preliminary data.</text>
</comment>
<gene>
    <name evidence="1" type="ORF">C6357_26865</name>
</gene>
<keyword evidence="2" id="KW-1185">Reference proteome</keyword>
<organism evidence="1 2">
    <name type="scientific">Bacillus wiedmannii</name>
    <dbReference type="NCBI Taxonomy" id="1890302"/>
    <lineage>
        <taxon>Bacteria</taxon>
        <taxon>Bacillati</taxon>
        <taxon>Bacillota</taxon>
        <taxon>Bacilli</taxon>
        <taxon>Bacillales</taxon>
        <taxon>Bacillaceae</taxon>
        <taxon>Bacillus</taxon>
        <taxon>Bacillus cereus group</taxon>
    </lineage>
</organism>
<name>A0ABX5DPV6_9BACI</name>
<evidence type="ECO:0000313" key="1">
    <source>
        <dbReference type="EMBL" id="PRT37056.1"/>
    </source>
</evidence>
<dbReference type="Proteomes" id="UP000239236">
    <property type="component" value="Unassembled WGS sequence"/>
</dbReference>
<reference evidence="1 2" key="1">
    <citation type="submission" date="2018-03" db="EMBL/GenBank/DDBJ databases">
        <title>Genotypic and phenotypic analysis of antagonistic Bacillus spp. isolated from rhizosphere soil of plants in Tibet.</title>
        <authorList>
            <person name="Borriss R."/>
            <person name="Lasch P."/>
            <person name="Wu L."/>
            <person name="Wu H."/>
            <person name="Gao X."/>
        </authorList>
    </citation>
    <scope>NUCLEOTIDE SEQUENCE [LARGE SCALE GENOMIC DNA]</scope>
    <source>
        <strain evidence="1 2">NMSW16</strain>
    </source>
</reference>
<dbReference type="EMBL" id="PVRR01000011">
    <property type="protein sequence ID" value="PRT37056.1"/>
    <property type="molecule type" value="Genomic_DNA"/>
</dbReference>
<evidence type="ECO:0000313" key="2">
    <source>
        <dbReference type="Proteomes" id="UP000239236"/>
    </source>
</evidence>
<sequence length="45" mass="5494">MFKEQFKAFIGLIKNELDIKGVDNQFEREHTREMKSKQKGYDMER</sequence>
<protein>
    <submittedName>
        <fullName evidence="1">Plasmid recombination enzyme</fullName>
    </submittedName>
</protein>
<accession>A0ABX5DPV6</accession>